<dbReference type="Gene3D" id="2.30.30.490">
    <property type="match status" value="1"/>
</dbReference>
<dbReference type="FunFam" id="2.30.30.490:FF:000016">
    <property type="entry name" value="RSC complex member"/>
    <property type="match status" value="1"/>
</dbReference>
<comment type="similarity">
    <text evidence="9">Belongs to the RSC1 family.</text>
</comment>
<evidence type="ECO:0000259" key="13">
    <source>
        <dbReference type="PROSITE" id="PS51038"/>
    </source>
</evidence>
<dbReference type="GO" id="GO:0016586">
    <property type="term" value="C:RSC-type complex"/>
    <property type="evidence" value="ECO:0007669"/>
    <property type="project" value="InterPro"/>
</dbReference>
<feature type="domain" description="BAH" evidence="13">
    <location>
        <begin position="546"/>
        <end position="666"/>
    </location>
</feature>
<evidence type="ECO:0000256" key="11">
    <source>
        <dbReference type="SAM" id="MobiDB-lite"/>
    </source>
</evidence>
<feature type="compositionally biased region" description="Polar residues" evidence="11">
    <location>
        <begin position="327"/>
        <end position="345"/>
    </location>
</feature>
<dbReference type="SUPFAM" id="SSF47370">
    <property type="entry name" value="Bromodomain"/>
    <property type="match status" value="2"/>
</dbReference>
<dbReference type="AlphaFoldDB" id="A0A1E4TUL9"/>
<feature type="domain" description="Bromo" evidence="12">
    <location>
        <begin position="66"/>
        <end position="135"/>
    </location>
</feature>
<evidence type="ECO:0000256" key="5">
    <source>
        <dbReference type="ARBA" id="ARBA00023015"/>
    </source>
</evidence>
<name>A0A1E4TUL9_PACTA</name>
<keyword evidence="3" id="KW-0677">Repeat</keyword>
<feature type="domain" description="Bromo" evidence="12">
    <location>
        <begin position="430"/>
        <end position="500"/>
    </location>
</feature>
<keyword evidence="15" id="KW-1185">Reference proteome</keyword>
<dbReference type="STRING" id="669874.A0A1E4TUL9"/>
<feature type="region of interest" description="Disordered" evidence="11">
    <location>
        <begin position="1"/>
        <end position="43"/>
    </location>
</feature>
<feature type="region of interest" description="Disordered" evidence="11">
    <location>
        <begin position="760"/>
        <end position="797"/>
    </location>
</feature>
<dbReference type="GO" id="GO:0003682">
    <property type="term" value="F:chromatin binding"/>
    <property type="evidence" value="ECO:0007669"/>
    <property type="project" value="InterPro"/>
</dbReference>
<dbReference type="InterPro" id="IPR037382">
    <property type="entry name" value="Rsc/polybromo"/>
</dbReference>
<feature type="compositionally biased region" description="Acidic residues" evidence="11">
    <location>
        <begin position="203"/>
        <end position="229"/>
    </location>
</feature>
<dbReference type="InterPro" id="IPR001487">
    <property type="entry name" value="Bromodomain"/>
</dbReference>
<dbReference type="GO" id="GO:0006338">
    <property type="term" value="P:chromatin remodeling"/>
    <property type="evidence" value="ECO:0007669"/>
    <property type="project" value="InterPro"/>
</dbReference>
<feature type="region of interest" description="Disordered" evidence="11">
    <location>
        <begin position="1033"/>
        <end position="1070"/>
    </location>
</feature>
<evidence type="ECO:0008006" key="16">
    <source>
        <dbReference type="Google" id="ProtNLM"/>
    </source>
</evidence>
<evidence type="ECO:0000256" key="8">
    <source>
        <dbReference type="ARBA" id="ARBA00023242"/>
    </source>
</evidence>
<dbReference type="Gene3D" id="1.20.920.10">
    <property type="entry name" value="Bromodomain-like"/>
    <property type="match status" value="2"/>
</dbReference>
<dbReference type="OrthoDB" id="1742084at2759"/>
<keyword evidence="8" id="KW-0539">Nucleus</keyword>
<feature type="region of interest" description="Disordered" evidence="11">
    <location>
        <begin position="166"/>
        <end position="250"/>
    </location>
</feature>
<dbReference type="GO" id="GO:0006368">
    <property type="term" value="P:transcription elongation by RNA polymerase II"/>
    <property type="evidence" value="ECO:0007669"/>
    <property type="project" value="TreeGrafter"/>
</dbReference>
<evidence type="ECO:0000259" key="12">
    <source>
        <dbReference type="PROSITE" id="PS50014"/>
    </source>
</evidence>
<dbReference type="InterPro" id="IPR043151">
    <property type="entry name" value="BAH_sf"/>
</dbReference>
<feature type="region of interest" description="Disordered" evidence="11">
    <location>
        <begin position="279"/>
        <end position="300"/>
    </location>
</feature>
<sequence>MSTKIKISKNPISNPISSPNSNSNSNNSNSNNKPKRPKATEEQKEYLANTIKPLFDRIYELKDDTNGHPISEVFQRLPLRNNTEYYKIIKRPISLHSVGANLKHRRYNVPQHFVLDLAQITWNARFYNEKESSIAKDAMVLDEFLREIIIPALIKDENLFGHEDVTYPSLGPLPGEDGNDDEYTQLQSDGNENDGGALHGNENEGEDDEDEDEEEEDDDDEDEDEDHDDHEDHQDHEVHNHADNANHNDDVNITVNRDHLENNHKGPKYIEHNNNVHNRREQSSGISVAAPQAQPLSSMPQTGQFQIINSTFKTNNNDNNATADSSHNGSYNNNISAPTNIPNSHGTVSTSGTPTPTPTPTVITMDQQPVMVPKPSPIVLNTTTALAPHPNQREILESWNKRGKPPVIDKPHEQRIKNIMRNMKKQRNSKGELLYADLDRLPNIQIKPDYYKKISNPICIDNIRIKTKQRKYPNVESFLNDLFLVIENNKLYYQDTNPEMMQKILEFEQTVKVIISEELAKPDSSYLVSDAHGMRVPIDYLEINDHTYKVGDWILLRNPNDETKPIPAQIFRIWSTPDDGNKRYVNVCWYYRPEQTVHRVDRLFYENEVFKTGQYRDHLVEDIIGPCYVAYFTRYQRGEPAFKFEGPLFICEFRYSDHDKNFNKIRTWKACIPDEVREIEDPIIPFPNGNLRFFQKFTSPLMHLLPPNATERDPIPEPIIASLNAPPLIGGVYKRGPALDDDLGQYLSSPARNVIIKKSTSSHYSSPQPVSHTHQFHQQTQQFQQQQAQPHQLQQQQQAQQQQAQAQAQQQAQQHAQQQAQQAYRQHPQVLQQAHYYGNVNNNISVINNNQYANHQQTQFSTKIVSSPYNQLHHSVSNFIPSTTSNSFLIPYRLQKLINNNRELVQAFTNVLDLKNKDRLLKSSTYIANEFQQSQKDAEAEGSRGTNSPPLPNVWFRGPPVVVNNRIINQEFFNERNSDLLRFGKGRIPRKPKPEIRVDEEEEEERKRIAAKAEFFDGLPPVKRRRRVIKPIEDDNKESVTVEKADEEIQRDEEAEKDTEEEDNNTLDEEVILPGAGVFGFNRFGHSAEYMLFKLKNQAEAAAQT</sequence>
<evidence type="ECO:0000256" key="9">
    <source>
        <dbReference type="ARBA" id="ARBA00061403"/>
    </source>
</evidence>
<protein>
    <recommendedName>
        <fullName evidence="16">BAH domain-containing protein</fullName>
    </recommendedName>
</protein>
<feature type="compositionally biased region" description="Low complexity" evidence="11">
    <location>
        <begin position="772"/>
        <end position="797"/>
    </location>
</feature>
<feature type="compositionally biased region" description="Low complexity" evidence="11">
    <location>
        <begin position="1"/>
        <end position="32"/>
    </location>
</feature>
<keyword evidence="6 10" id="KW-0103">Bromodomain</keyword>
<evidence type="ECO:0000256" key="4">
    <source>
        <dbReference type="ARBA" id="ARBA00022853"/>
    </source>
</evidence>
<dbReference type="EMBL" id="KV454014">
    <property type="protein sequence ID" value="ODV95440.1"/>
    <property type="molecule type" value="Genomic_DNA"/>
</dbReference>
<keyword evidence="5" id="KW-0805">Transcription regulation</keyword>
<comment type="subcellular location">
    <subcellularLocation>
        <location evidence="1">Nucleus</location>
    </subcellularLocation>
</comment>
<feature type="compositionally biased region" description="Basic and acidic residues" evidence="11">
    <location>
        <begin position="1033"/>
        <end position="1054"/>
    </location>
</feature>
<feature type="compositionally biased region" description="Acidic residues" evidence="11">
    <location>
        <begin position="1055"/>
        <end position="1070"/>
    </location>
</feature>
<evidence type="ECO:0000313" key="14">
    <source>
        <dbReference type="EMBL" id="ODV95440.1"/>
    </source>
</evidence>
<dbReference type="PROSITE" id="PS50014">
    <property type="entry name" value="BROMODOMAIN_2"/>
    <property type="match status" value="2"/>
</dbReference>
<feature type="compositionally biased region" description="Polar residues" evidence="11">
    <location>
        <begin position="760"/>
        <end position="771"/>
    </location>
</feature>
<feature type="region of interest" description="Disordered" evidence="11">
    <location>
        <begin position="316"/>
        <end position="356"/>
    </location>
</feature>
<evidence type="ECO:0000256" key="1">
    <source>
        <dbReference type="ARBA" id="ARBA00004123"/>
    </source>
</evidence>
<dbReference type="InterPro" id="IPR036427">
    <property type="entry name" value="Bromodomain-like_sf"/>
</dbReference>
<proteinExistence type="inferred from homology"/>
<evidence type="ECO:0000256" key="7">
    <source>
        <dbReference type="ARBA" id="ARBA00023163"/>
    </source>
</evidence>
<evidence type="ECO:0000256" key="6">
    <source>
        <dbReference type="ARBA" id="ARBA00023117"/>
    </source>
</evidence>
<keyword evidence="4" id="KW-0156">Chromatin regulator</keyword>
<dbReference type="Pfam" id="PF00439">
    <property type="entry name" value="Bromodomain"/>
    <property type="match status" value="2"/>
</dbReference>
<evidence type="ECO:0000313" key="15">
    <source>
        <dbReference type="Proteomes" id="UP000094236"/>
    </source>
</evidence>
<accession>A0A1E4TUL9</accession>
<dbReference type="SMART" id="SM00439">
    <property type="entry name" value="BAH"/>
    <property type="match status" value="1"/>
</dbReference>
<organism evidence="14 15">
    <name type="scientific">Pachysolen tannophilus NRRL Y-2460</name>
    <dbReference type="NCBI Taxonomy" id="669874"/>
    <lineage>
        <taxon>Eukaryota</taxon>
        <taxon>Fungi</taxon>
        <taxon>Dikarya</taxon>
        <taxon>Ascomycota</taxon>
        <taxon>Saccharomycotina</taxon>
        <taxon>Pichiomycetes</taxon>
        <taxon>Pachysolenaceae</taxon>
        <taxon>Pachysolen</taxon>
    </lineage>
</organism>
<feature type="region of interest" description="Disordered" evidence="11">
    <location>
        <begin position="932"/>
        <end position="952"/>
    </location>
</feature>
<dbReference type="CDD" id="cd04717">
    <property type="entry name" value="BAH_polybromo"/>
    <property type="match status" value="1"/>
</dbReference>
<reference evidence="15" key="1">
    <citation type="submission" date="2016-05" db="EMBL/GenBank/DDBJ databases">
        <title>Comparative genomics of biotechnologically important yeasts.</title>
        <authorList>
            <consortium name="DOE Joint Genome Institute"/>
            <person name="Riley R."/>
            <person name="Haridas S."/>
            <person name="Wolfe K.H."/>
            <person name="Lopes M.R."/>
            <person name="Hittinger C.T."/>
            <person name="Goker M."/>
            <person name="Salamov A."/>
            <person name="Wisecaver J."/>
            <person name="Long T.M."/>
            <person name="Aerts A.L."/>
            <person name="Barry K."/>
            <person name="Choi C."/>
            <person name="Clum A."/>
            <person name="Coughlan A.Y."/>
            <person name="Deshpande S."/>
            <person name="Douglass A.P."/>
            <person name="Hanson S.J."/>
            <person name="Klenk H.-P."/>
            <person name="Labutti K."/>
            <person name="Lapidus A."/>
            <person name="Lindquist E."/>
            <person name="Lipzen A."/>
            <person name="Meier-Kolthoff J.P."/>
            <person name="Ohm R.A."/>
            <person name="Otillar R.P."/>
            <person name="Pangilinan J."/>
            <person name="Peng Y."/>
            <person name="Rokas A."/>
            <person name="Rosa C.A."/>
            <person name="Scheuner C."/>
            <person name="Sibirny A.A."/>
            <person name="Slot J.C."/>
            <person name="Stielow J.B."/>
            <person name="Sun H."/>
            <person name="Kurtzman C.P."/>
            <person name="Blackwell M."/>
            <person name="Grigoriev I.V."/>
            <person name="Jeffries T.W."/>
        </authorList>
    </citation>
    <scope>NUCLEOTIDE SEQUENCE [LARGE SCALE GENOMIC DNA]</scope>
    <source>
        <strain evidence="15">NRRL Y-2460</strain>
    </source>
</reference>
<gene>
    <name evidence="14" type="ORF">PACTADRAFT_50160</name>
</gene>
<dbReference type="Pfam" id="PF01426">
    <property type="entry name" value="BAH"/>
    <property type="match status" value="1"/>
</dbReference>
<dbReference type="PANTHER" id="PTHR16062:SF21">
    <property type="entry name" value="CHROMATIN STRUCTURE-REMODELING COMPLEX SUBUNIT RSC1-RELATED"/>
    <property type="match status" value="1"/>
</dbReference>
<evidence type="ECO:0000256" key="10">
    <source>
        <dbReference type="PROSITE-ProRule" id="PRU00035"/>
    </source>
</evidence>
<dbReference type="PANTHER" id="PTHR16062">
    <property type="entry name" value="SWI/SNF-RELATED"/>
    <property type="match status" value="1"/>
</dbReference>
<feature type="compositionally biased region" description="Low complexity" evidence="11">
    <location>
        <begin position="316"/>
        <end position="326"/>
    </location>
</feature>
<feature type="compositionally biased region" description="Basic and acidic residues" evidence="11">
    <location>
        <begin position="230"/>
        <end position="250"/>
    </location>
</feature>
<keyword evidence="7" id="KW-0804">Transcription</keyword>
<evidence type="ECO:0000256" key="3">
    <source>
        <dbReference type="ARBA" id="ARBA00022737"/>
    </source>
</evidence>
<keyword evidence="2" id="KW-0597">Phosphoprotein</keyword>
<evidence type="ECO:0000256" key="2">
    <source>
        <dbReference type="ARBA" id="ARBA00022553"/>
    </source>
</evidence>
<dbReference type="InterPro" id="IPR001025">
    <property type="entry name" value="BAH_dom"/>
</dbReference>
<dbReference type="PROSITE" id="PS51038">
    <property type="entry name" value="BAH"/>
    <property type="match status" value="1"/>
</dbReference>
<dbReference type="SMART" id="SM00297">
    <property type="entry name" value="BROMO"/>
    <property type="match status" value="2"/>
</dbReference>
<dbReference type="Proteomes" id="UP000094236">
    <property type="component" value="Unassembled WGS sequence"/>
</dbReference>